<evidence type="ECO:0000313" key="9">
    <source>
        <dbReference type="EMBL" id="KRK73167.1"/>
    </source>
</evidence>
<dbReference type="InterPro" id="IPR003593">
    <property type="entry name" value="AAA+_ATPase"/>
</dbReference>
<dbReference type="EMBL" id="AZDT01000063">
    <property type="protein sequence ID" value="KRK73167.1"/>
    <property type="molecule type" value="Genomic_DNA"/>
</dbReference>
<accession>A0A0R1JPF5</accession>
<dbReference type="GeneID" id="84783015"/>
<dbReference type="RefSeq" id="WP_056944903.1">
    <property type="nucleotide sequence ID" value="NZ_AZDT01000063.1"/>
</dbReference>
<evidence type="ECO:0000256" key="1">
    <source>
        <dbReference type="ARBA" id="ARBA00004651"/>
    </source>
</evidence>
<evidence type="ECO:0000256" key="3">
    <source>
        <dbReference type="ARBA" id="ARBA00022741"/>
    </source>
</evidence>
<dbReference type="InterPro" id="IPR039421">
    <property type="entry name" value="Type_1_exporter"/>
</dbReference>
<dbReference type="Proteomes" id="UP000051162">
    <property type="component" value="Unassembled WGS sequence"/>
</dbReference>
<evidence type="ECO:0000256" key="6">
    <source>
        <dbReference type="ARBA" id="ARBA00023136"/>
    </source>
</evidence>
<dbReference type="OrthoDB" id="2328604at2"/>
<name>A0A0R1JPF5_9LACO</name>
<keyword evidence="2 7" id="KW-0812">Transmembrane</keyword>
<feature type="transmembrane region" description="Helical" evidence="7">
    <location>
        <begin position="65"/>
        <end position="83"/>
    </location>
</feature>
<feature type="transmembrane region" description="Helical" evidence="7">
    <location>
        <begin position="168"/>
        <end position="188"/>
    </location>
</feature>
<dbReference type="SMART" id="SM00382">
    <property type="entry name" value="AAA"/>
    <property type="match status" value="1"/>
</dbReference>
<proteinExistence type="predicted"/>
<dbReference type="SUPFAM" id="SSF52540">
    <property type="entry name" value="P-loop containing nucleoside triphosphate hydrolases"/>
    <property type="match status" value="1"/>
</dbReference>
<feature type="transmembrane region" description="Helical" evidence="7">
    <location>
        <begin position="24"/>
        <end position="45"/>
    </location>
</feature>
<feature type="transmembrane region" description="Helical" evidence="7">
    <location>
        <begin position="301"/>
        <end position="322"/>
    </location>
</feature>
<evidence type="ECO:0000256" key="5">
    <source>
        <dbReference type="ARBA" id="ARBA00022989"/>
    </source>
</evidence>
<comment type="subcellular location">
    <subcellularLocation>
        <location evidence="1">Cell membrane</location>
        <topology evidence="1">Multi-pass membrane protein</topology>
    </subcellularLocation>
</comment>
<dbReference type="AlphaFoldDB" id="A0A0R1JPF5"/>
<dbReference type="GO" id="GO:0034040">
    <property type="term" value="F:ATPase-coupled lipid transmembrane transporter activity"/>
    <property type="evidence" value="ECO:0007669"/>
    <property type="project" value="TreeGrafter"/>
</dbReference>
<dbReference type="GO" id="GO:0005524">
    <property type="term" value="F:ATP binding"/>
    <property type="evidence" value="ECO:0007669"/>
    <property type="project" value="UniProtKB-KW"/>
</dbReference>
<dbReference type="InterPro" id="IPR003439">
    <property type="entry name" value="ABC_transporter-like_ATP-bd"/>
</dbReference>
<reference evidence="9 10" key="1">
    <citation type="journal article" date="2015" name="Genome Announc.">
        <title>Expanding the biotechnology potential of lactobacilli through comparative genomics of 213 strains and associated genera.</title>
        <authorList>
            <person name="Sun Z."/>
            <person name="Harris H.M."/>
            <person name="McCann A."/>
            <person name="Guo C."/>
            <person name="Argimon S."/>
            <person name="Zhang W."/>
            <person name="Yang X."/>
            <person name="Jeffery I.B."/>
            <person name="Cooney J.C."/>
            <person name="Kagawa T.F."/>
            <person name="Liu W."/>
            <person name="Song Y."/>
            <person name="Salvetti E."/>
            <person name="Wrobel A."/>
            <person name="Rasinkangas P."/>
            <person name="Parkhill J."/>
            <person name="Rea M.C."/>
            <person name="O'Sullivan O."/>
            <person name="Ritari J."/>
            <person name="Douillard F.P."/>
            <person name="Paul Ross R."/>
            <person name="Yang R."/>
            <person name="Briner A.E."/>
            <person name="Felis G.E."/>
            <person name="de Vos W.M."/>
            <person name="Barrangou R."/>
            <person name="Klaenhammer T.R."/>
            <person name="Caufield P.W."/>
            <person name="Cui Y."/>
            <person name="Zhang H."/>
            <person name="O'Toole P.W."/>
        </authorList>
    </citation>
    <scope>NUCLEOTIDE SEQUENCE [LARGE SCALE GENOMIC DNA]</scope>
    <source>
        <strain evidence="9 10">DSM 19117</strain>
    </source>
</reference>
<feature type="transmembrane region" description="Helical" evidence="7">
    <location>
        <begin position="266"/>
        <end position="289"/>
    </location>
</feature>
<keyword evidence="10" id="KW-1185">Reference proteome</keyword>
<keyword evidence="5 7" id="KW-1133">Transmembrane helix</keyword>
<dbReference type="PANTHER" id="PTHR24221:SF654">
    <property type="entry name" value="ATP-BINDING CASSETTE SUB-FAMILY B MEMBER 6"/>
    <property type="match status" value="1"/>
</dbReference>
<protein>
    <submittedName>
        <fullName evidence="9">Abc transporter atpase permease</fullName>
    </submittedName>
</protein>
<dbReference type="STRING" id="1423773.FD30_GL000914"/>
<dbReference type="InterPro" id="IPR036640">
    <property type="entry name" value="ABC1_TM_sf"/>
</dbReference>
<dbReference type="InterPro" id="IPR027417">
    <property type="entry name" value="P-loop_NTPase"/>
</dbReference>
<feature type="domain" description="ABC transporter" evidence="8">
    <location>
        <begin position="364"/>
        <end position="600"/>
    </location>
</feature>
<keyword evidence="3" id="KW-0547">Nucleotide-binding</keyword>
<keyword evidence="6 7" id="KW-0472">Membrane</keyword>
<dbReference type="Gene3D" id="1.20.1560.10">
    <property type="entry name" value="ABC transporter type 1, transmembrane domain"/>
    <property type="match status" value="1"/>
</dbReference>
<dbReference type="PATRIC" id="fig|1423773.3.peg.941"/>
<sequence length="606" mass="68326">MGKVRKNYDDILKTIRLVMHIDKAALPASVIMSIINAIVPLVIVLGNTAIINAIVRGKLYHAKSMVLIVYSVSIVLYIVSSLMQKISNTRAVKANETLRILIHEAWERVSFQSLVTAEYFSKMMKSESSFRYSGGIVVFCHQIQNLTGGLVTVFGSFGLLIWLTSVGFLSSTLMVISTLTTLSFLLIFEMLLLRVFRHLTNGNITLFARLMVLERKMNYFLMSIINKYEILKSVKTWGTAGLIQKRYLDSWNLEKKTNHQLVWNDYISQIIAALMISNIVVWMFSLVILKIRMGFLPVGQLNTLFGGVVQISAAVATIASTWQRTMRFQNQMAYVNDILKEKRILDSQDDSGEEYPVIREHNIISFDHVSFGYNSGNEVIHNLSFNFELSGISAIIGENGSGKTTLVKLMLGLLRPTKGNIFWNGQNIREIQSDEYFGLFKVVFQDFRIFDVTIGENITASDDYNHEQMKSAIFDQNLKDWISALPNHENSLVGMYGESNLQPSGGQKQQMAIARSNYKNGIYQILDEPSSKLDPIQEVSFFSKVAMLSSKTPSLFITHRIGVVGLAGTIIVLRSGKIVGVGTKKSLLRNSLYFRKIWDSQASLYK</sequence>
<dbReference type="GO" id="GO:0005886">
    <property type="term" value="C:plasma membrane"/>
    <property type="evidence" value="ECO:0007669"/>
    <property type="project" value="UniProtKB-SubCell"/>
</dbReference>
<feature type="transmembrane region" description="Helical" evidence="7">
    <location>
        <begin position="132"/>
        <end position="162"/>
    </location>
</feature>
<dbReference type="SUPFAM" id="SSF90123">
    <property type="entry name" value="ABC transporter transmembrane region"/>
    <property type="match status" value="1"/>
</dbReference>
<dbReference type="Gene3D" id="3.40.50.300">
    <property type="entry name" value="P-loop containing nucleotide triphosphate hydrolases"/>
    <property type="match status" value="1"/>
</dbReference>
<evidence type="ECO:0000256" key="4">
    <source>
        <dbReference type="ARBA" id="ARBA00022840"/>
    </source>
</evidence>
<evidence type="ECO:0000256" key="7">
    <source>
        <dbReference type="SAM" id="Phobius"/>
    </source>
</evidence>
<dbReference type="PANTHER" id="PTHR24221">
    <property type="entry name" value="ATP-BINDING CASSETTE SUB-FAMILY B"/>
    <property type="match status" value="1"/>
</dbReference>
<evidence type="ECO:0000259" key="8">
    <source>
        <dbReference type="PROSITE" id="PS50893"/>
    </source>
</evidence>
<dbReference type="GO" id="GO:0016887">
    <property type="term" value="F:ATP hydrolysis activity"/>
    <property type="evidence" value="ECO:0007669"/>
    <property type="project" value="InterPro"/>
</dbReference>
<dbReference type="PROSITE" id="PS50893">
    <property type="entry name" value="ABC_TRANSPORTER_2"/>
    <property type="match status" value="1"/>
</dbReference>
<evidence type="ECO:0000313" key="10">
    <source>
        <dbReference type="Proteomes" id="UP000051162"/>
    </source>
</evidence>
<keyword evidence="4" id="KW-0067">ATP-binding</keyword>
<dbReference type="Pfam" id="PF00005">
    <property type="entry name" value="ABC_tran"/>
    <property type="match status" value="1"/>
</dbReference>
<comment type="caution">
    <text evidence="9">The sequence shown here is derived from an EMBL/GenBank/DDBJ whole genome shotgun (WGS) entry which is preliminary data.</text>
</comment>
<evidence type="ECO:0000256" key="2">
    <source>
        <dbReference type="ARBA" id="ARBA00022692"/>
    </source>
</evidence>
<gene>
    <name evidence="9" type="ORF">FD30_GL000914</name>
</gene>
<organism evidence="9 10">
    <name type="scientific">Levilactobacillus namurensis DSM 19117</name>
    <dbReference type="NCBI Taxonomy" id="1423773"/>
    <lineage>
        <taxon>Bacteria</taxon>
        <taxon>Bacillati</taxon>
        <taxon>Bacillota</taxon>
        <taxon>Bacilli</taxon>
        <taxon>Lactobacillales</taxon>
        <taxon>Lactobacillaceae</taxon>
        <taxon>Levilactobacillus</taxon>
    </lineage>
</organism>